<accession>A0A1M5NKX5</accession>
<protein>
    <recommendedName>
        <fullName evidence="4">Lipoprotein</fullName>
    </recommendedName>
</protein>
<evidence type="ECO:0000256" key="1">
    <source>
        <dbReference type="SAM" id="SignalP"/>
    </source>
</evidence>
<feature type="signal peptide" evidence="1">
    <location>
        <begin position="1"/>
        <end position="18"/>
    </location>
</feature>
<name>A0A1M5NKX5_9BRAD</name>
<keyword evidence="1" id="KW-0732">Signal</keyword>
<organism evidence="2 3">
    <name type="scientific">Bradyrhizobium erythrophlei</name>
    <dbReference type="NCBI Taxonomy" id="1437360"/>
    <lineage>
        <taxon>Bacteria</taxon>
        <taxon>Pseudomonadati</taxon>
        <taxon>Pseudomonadota</taxon>
        <taxon>Alphaproteobacteria</taxon>
        <taxon>Hyphomicrobiales</taxon>
        <taxon>Nitrobacteraceae</taxon>
        <taxon>Bradyrhizobium</taxon>
    </lineage>
</organism>
<dbReference type="PROSITE" id="PS51257">
    <property type="entry name" value="PROKAR_LIPOPROTEIN"/>
    <property type="match status" value="1"/>
</dbReference>
<reference evidence="2 3" key="1">
    <citation type="submission" date="2016-11" db="EMBL/GenBank/DDBJ databases">
        <authorList>
            <person name="Jaros S."/>
            <person name="Januszkiewicz K."/>
            <person name="Wedrychowicz H."/>
        </authorList>
    </citation>
    <scope>NUCLEOTIDE SEQUENCE [LARGE SCALE GENOMIC DNA]</scope>
    <source>
        <strain evidence="2 3">GAS138</strain>
    </source>
</reference>
<dbReference type="Proteomes" id="UP000189796">
    <property type="component" value="Chromosome I"/>
</dbReference>
<dbReference type="RefSeq" id="WP_079601984.1">
    <property type="nucleotide sequence ID" value="NZ_LT670817.1"/>
</dbReference>
<feature type="chain" id="PRO_5012093072" description="Lipoprotein" evidence="1">
    <location>
        <begin position="19"/>
        <end position="66"/>
    </location>
</feature>
<sequence length="66" mass="6310">MKKIAVIALLACSLGGCASVPLATGLAVAGVAISAGSLAVATGTLSMNAVHNCKADGGCKDVKLPK</sequence>
<proteinExistence type="predicted"/>
<dbReference type="EMBL" id="LT670817">
    <property type="protein sequence ID" value="SHG90264.1"/>
    <property type="molecule type" value="Genomic_DNA"/>
</dbReference>
<evidence type="ECO:0008006" key="4">
    <source>
        <dbReference type="Google" id="ProtNLM"/>
    </source>
</evidence>
<dbReference type="AlphaFoldDB" id="A0A1M5NKX5"/>
<gene>
    <name evidence="2" type="ORF">SAMN05443248_3038</name>
</gene>
<evidence type="ECO:0000313" key="2">
    <source>
        <dbReference type="EMBL" id="SHG90264.1"/>
    </source>
</evidence>
<evidence type="ECO:0000313" key="3">
    <source>
        <dbReference type="Proteomes" id="UP000189796"/>
    </source>
</evidence>